<sequence>MNKTGDEIELDVFNIITNSQLAKEIKGNVYREGTRDLNPMEEDIIVSFLTGLDGQFQTGSVTVNIYVPDKDNGSKVLVKDVGRCRYLARKADEVVRALKPTDYRFSLGATIKSYKAEKVAMHFVNVKINFELKTF</sequence>
<accession>A0AAW5BJP4</accession>
<evidence type="ECO:0000313" key="2">
    <source>
        <dbReference type="Proteomes" id="UP001200843"/>
    </source>
</evidence>
<organism evidence="1 2">
    <name type="scientific">Phocaeicola vulgatus</name>
    <name type="common">Bacteroides vulgatus</name>
    <dbReference type="NCBI Taxonomy" id="821"/>
    <lineage>
        <taxon>Bacteria</taxon>
        <taxon>Pseudomonadati</taxon>
        <taxon>Bacteroidota</taxon>
        <taxon>Bacteroidia</taxon>
        <taxon>Bacteroidales</taxon>
        <taxon>Bacteroidaceae</taxon>
        <taxon>Phocaeicola</taxon>
    </lineage>
</organism>
<comment type="caution">
    <text evidence="1">The sequence shown here is derived from an EMBL/GenBank/DDBJ whole genome shotgun (WGS) entry which is preliminary data.</text>
</comment>
<gene>
    <name evidence="1" type="ORF">L0N01_03095</name>
</gene>
<protein>
    <submittedName>
        <fullName evidence="1">Uncharacterized protein</fullName>
    </submittedName>
</protein>
<dbReference type="RefSeq" id="WP_036633314.1">
    <property type="nucleotide sequence ID" value="NZ_CP143952.1"/>
</dbReference>
<dbReference type="EMBL" id="JAKNGO010000004">
    <property type="protein sequence ID" value="MCG4687592.1"/>
    <property type="molecule type" value="Genomic_DNA"/>
</dbReference>
<dbReference type="AlphaFoldDB" id="A0AAW5BJP4"/>
<proteinExistence type="predicted"/>
<name>A0AAW5BJP4_PHOVU</name>
<dbReference type="Proteomes" id="UP001200843">
    <property type="component" value="Unassembled WGS sequence"/>
</dbReference>
<reference evidence="1" key="1">
    <citation type="submission" date="2022-01" db="EMBL/GenBank/DDBJ databases">
        <title>Collection of gut derived symbiotic bacterial strains cultured from healthy donors.</title>
        <authorList>
            <person name="Lin H."/>
            <person name="Kohout C."/>
            <person name="Waligurski E."/>
            <person name="Pamer E.G."/>
        </authorList>
    </citation>
    <scope>NUCLEOTIDE SEQUENCE</scope>
    <source>
        <strain evidence="1">DFI.6.72</strain>
    </source>
</reference>
<evidence type="ECO:0000313" key="1">
    <source>
        <dbReference type="EMBL" id="MCG4687592.1"/>
    </source>
</evidence>